<dbReference type="PRINTS" id="PR00464">
    <property type="entry name" value="EP450II"/>
</dbReference>
<dbReference type="InterPro" id="IPR002402">
    <property type="entry name" value="Cyt_P450_E_grp-II"/>
</dbReference>
<sequence>MQPAVLVLTFLVGILAFYYKTIYDVVRNRLRLYKAMWKFGGPYTLPLIGSLHHVNIFDVSQLTARLMQLGLDYCAKGHGLIQIWVGPVPMLAVIDPKYAKEVLESNDVITKADEYDILFPWLGTGLLTSTGSKWRQRRKMLTPAFHFKVLNDFLKVHDYQAKVFLEELKVHADTDVEIDIFPYIKRMALDIICETSMGSTVDAQHNHDHSYVT</sequence>
<dbReference type="GO" id="GO:0004497">
    <property type="term" value="F:monooxygenase activity"/>
    <property type="evidence" value="ECO:0007669"/>
    <property type="project" value="UniProtKB-KW"/>
</dbReference>
<keyword evidence="5" id="KW-0560">Oxidoreductase</keyword>
<dbReference type="GO" id="GO:0005506">
    <property type="term" value="F:iron ion binding"/>
    <property type="evidence" value="ECO:0007669"/>
    <property type="project" value="InterPro"/>
</dbReference>
<dbReference type="PANTHER" id="PTHR24291">
    <property type="entry name" value="CYTOCHROME P450 FAMILY 4"/>
    <property type="match status" value="1"/>
</dbReference>
<evidence type="ECO:0000256" key="3">
    <source>
        <dbReference type="ARBA" id="ARBA00022617"/>
    </source>
</evidence>
<keyword evidence="9" id="KW-1185">Reference proteome</keyword>
<dbReference type="Gene3D" id="1.10.630.10">
    <property type="entry name" value="Cytochrome P450"/>
    <property type="match status" value="1"/>
</dbReference>
<dbReference type="EnsemblMetazoa" id="CJA42707.1">
    <property type="protein sequence ID" value="CJA42707.1"/>
    <property type="gene ID" value="WBGene00218555"/>
</dbReference>
<comment type="cofactor">
    <cofactor evidence="1">
        <name>heme</name>
        <dbReference type="ChEBI" id="CHEBI:30413"/>
    </cofactor>
</comment>
<dbReference type="AlphaFoldDB" id="A0A8R1J362"/>
<evidence type="ECO:0000256" key="7">
    <source>
        <dbReference type="ARBA" id="ARBA00023033"/>
    </source>
</evidence>
<dbReference type="InterPro" id="IPR050196">
    <property type="entry name" value="Cytochrome_P450_Monoox"/>
</dbReference>
<dbReference type="Pfam" id="PF00067">
    <property type="entry name" value="p450"/>
    <property type="match status" value="1"/>
</dbReference>
<reference evidence="8" key="2">
    <citation type="submission" date="2022-06" db="UniProtKB">
        <authorList>
            <consortium name="EnsemblMetazoa"/>
        </authorList>
    </citation>
    <scope>IDENTIFICATION</scope>
    <source>
        <strain evidence="8">DF5081</strain>
    </source>
</reference>
<dbReference type="GO" id="GO:0020037">
    <property type="term" value="F:heme binding"/>
    <property type="evidence" value="ECO:0007669"/>
    <property type="project" value="InterPro"/>
</dbReference>
<evidence type="ECO:0000256" key="1">
    <source>
        <dbReference type="ARBA" id="ARBA00001971"/>
    </source>
</evidence>
<keyword evidence="7" id="KW-0503">Monooxygenase</keyword>
<dbReference type="PANTHER" id="PTHR24291:SF128">
    <property type="entry name" value="CYTOCHROME P450"/>
    <property type="match status" value="1"/>
</dbReference>
<organism evidence="8 9">
    <name type="scientific">Caenorhabditis japonica</name>
    <dbReference type="NCBI Taxonomy" id="281687"/>
    <lineage>
        <taxon>Eukaryota</taxon>
        <taxon>Metazoa</taxon>
        <taxon>Ecdysozoa</taxon>
        <taxon>Nematoda</taxon>
        <taxon>Chromadorea</taxon>
        <taxon>Rhabditida</taxon>
        <taxon>Rhabditina</taxon>
        <taxon>Rhabditomorpha</taxon>
        <taxon>Rhabditoidea</taxon>
        <taxon>Rhabditidae</taxon>
        <taxon>Peloderinae</taxon>
        <taxon>Caenorhabditis</taxon>
    </lineage>
</organism>
<evidence type="ECO:0000256" key="2">
    <source>
        <dbReference type="ARBA" id="ARBA00010617"/>
    </source>
</evidence>
<dbReference type="Proteomes" id="UP000005237">
    <property type="component" value="Unassembled WGS sequence"/>
</dbReference>
<evidence type="ECO:0000313" key="8">
    <source>
        <dbReference type="EnsemblMetazoa" id="CJA42707.1"/>
    </source>
</evidence>
<comment type="similarity">
    <text evidence="2">Belongs to the cytochrome P450 family.</text>
</comment>
<evidence type="ECO:0000256" key="6">
    <source>
        <dbReference type="ARBA" id="ARBA00023004"/>
    </source>
</evidence>
<keyword evidence="4" id="KW-0479">Metal-binding</keyword>
<proteinExistence type="inferred from homology"/>
<dbReference type="GO" id="GO:0016705">
    <property type="term" value="F:oxidoreductase activity, acting on paired donors, with incorporation or reduction of molecular oxygen"/>
    <property type="evidence" value="ECO:0007669"/>
    <property type="project" value="InterPro"/>
</dbReference>
<dbReference type="InterPro" id="IPR036396">
    <property type="entry name" value="Cyt_P450_sf"/>
</dbReference>
<keyword evidence="3" id="KW-0349">Heme</keyword>
<evidence type="ECO:0000256" key="4">
    <source>
        <dbReference type="ARBA" id="ARBA00022723"/>
    </source>
</evidence>
<evidence type="ECO:0000256" key="5">
    <source>
        <dbReference type="ARBA" id="ARBA00023002"/>
    </source>
</evidence>
<name>A0A8R1J362_CAEJA</name>
<accession>A0A8R1J362</accession>
<evidence type="ECO:0000313" key="9">
    <source>
        <dbReference type="Proteomes" id="UP000005237"/>
    </source>
</evidence>
<reference evidence="9" key="1">
    <citation type="submission" date="2010-08" db="EMBL/GenBank/DDBJ databases">
        <authorList>
            <consortium name="Caenorhabditis japonica Sequencing Consortium"/>
            <person name="Wilson R.K."/>
        </authorList>
    </citation>
    <scope>NUCLEOTIDE SEQUENCE [LARGE SCALE GENOMIC DNA]</scope>
    <source>
        <strain evidence="9">DF5081</strain>
    </source>
</reference>
<keyword evidence="6" id="KW-0408">Iron</keyword>
<protein>
    <recommendedName>
        <fullName evidence="10">Cytochrome P450</fullName>
    </recommendedName>
</protein>
<dbReference type="SUPFAM" id="SSF48264">
    <property type="entry name" value="Cytochrome P450"/>
    <property type="match status" value="1"/>
</dbReference>
<evidence type="ECO:0008006" key="10">
    <source>
        <dbReference type="Google" id="ProtNLM"/>
    </source>
</evidence>
<dbReference type="InterPro" id="IPR001128">
    <property type="entry name" value="Cyt_P450"/>
</dbReference>